<feature type="non-terminal residue" evidence="1">
    <location>
        <position position="550"/>
    </location>
</feature>
<comment type="caution">
    <text evidence="1">The sequence shown here is derived from an EMBL/GenBank/DDBJ whole genome shotgun (WGS) entry which is preliminary data.</text>
</comment>
<keyword evidence="2" id="KW-1185">Reference proteome</keyword>
<organism evidence="1 2">
    <name type="scientific">Spiromyces aspiralis</name>
    <dbReference type="NCBI Taxonomy" id="68401"/>
    <lineage>
        <taxon>Eukaryota</taxon>
        <taxon>Fungi</taxon>
        <taxon>Fungi incertae sedis</taxon>
        <taxon>Zoopagomycota</taxon>
        <taxon>Kickxellomycotina</taxon>
        <taxon>Kickxellomycetes</taxon>
        <taxon>Kickxellales</taxon>
        <taxon>Kickxellaceae</taxon>
        <taxon>Spiromyces</taxon>
    </lineage>
</organism>
<protein>
    <submittedName>
        <fullName evidence="1">Uncharacterized protein</fullName>
    </submittedName>
</protein>
<accession>A0ACC1HYX9</accession>
<reference evidence="1" key="1">
    <citation type="submission" date="2022-06" db="EMBL/GenBank/DDBJ databases">
        <title>Phylogenomic reconstructions and comparative analyses of Kickxellomycotina fungi.</title>
        <authorList>
            <person name="Reynolds N.K."/>
            <person name="Stajich J.E."/>
            <person name="Barry K."/>
            <person name="Grigoriev I.V."/>
            <person name="Crous P."/>
            <person name="Smith M.E."/>
        </authorList>
    </citation>
    <scope>NUCLEOTIDE SEQUENCE</scope>
    <source>
        <strain evidence="1">RSA 2271</strain>
    </source>
</reference>
<sequence length="550" mass="60758">MFDAVEFAGFFDTGRRILATRLVLSPLASTGYRKSRGANERKLTNIISRRIYPTSCVALVLEHPCCRALLSAGPASLSPSTTSPQPPADTFAQRLDDSDLIRDIFAAEYCPNLRRFVPCDDPTKPVFKAQQHWMRVVSTATSKEEFVGKTLISCILVTTSSDSKRNKAESNDGDSRLLKFVDLTLHGEDAVIACLVQKGNYIGMLCPLVNPTIDHRIQLEYGPQTILFVLQTPVVKVSDRELNAVDESFVEVGGTFQEDDAVIADDDNDDLCLDNIDPTQFPEKTRADGFVHLDQYTEKPKLGQITGKLKHLCLFGRVLVVSENIPVTVDGQSYDRYALRLSDEDGNTRDITLWDDLGVQMSRVLPGQYVLIGNLVTEMIGKQLSTIPGIISSSGLRKLNSLHDIRSMNSGYAKVIVTDVIANSERATFTQSGVVVERRDLCNTKCQRPVVVDGLKAMSQLEGPVDSYPYECPSCQVRQIPGHDVKSVFDLSIEIDDGSDSLIVETSFDVAHDIVGTSTTHYLSTSSKAKQSRIIMSMLEKEYICGLTRI</sequence>
<gene>
    <name evidence="1" type="ORF">EV182_002780</name>
</gene>
<dbReference type="Proteomes" id="UP001145114">
    <property type="component" value="Unassembled WGS sequence"/>
</dbReference>
<dbReference type="EMBL" id="JAMZIH010000623">
    <property type="protein sequence ID" value="KAJ1679074.1"/>
    <property type="molecule type" value="Genomic_DNA"/>
</dbReference>
<evidence type="ECO:0000313" key="1">
    <source>
        <dbReference type="EMBL" id="KAJ1679074.1"/>
    </source>
</evidence>
<evidence type="ECO:0000313" key="2">
    <source>
        <dbReference type="Proteomes" id="UP001145114"/>
    </source>
</evidence>
<proteinExistence type="predicted"/>
<name>A0ACC1HYX9_9FUNG</name>